<organism evidence="2 3">
    <name type="scientific">Acinetobacter oleivorans</name>
    <dbReference type="NCBI Taxonomy" id="1148157"/>
    <lineage>
        <taxon>Bacteria</taxon>
        <taxon>Pseudomonadati</taxon>
        <taxon>Pseudomonadota</taxon>
        <taxon>Gammaproteobacteria</taxon>
        <taxon>Moraxellales</taxon>
        <taxon>Moraxellaceae</taxon>
        <taxon>Acinetobacter</taxon>
    </lineage>
</organism>
<sequence>MTTAMQNRAKQLKNAKRGGYVPTIAKDINKYKVQKIKRALEEAKQIASELEDEAFEFDDQVSMQKAIGAITVIELIEQALNSAH</sequence>
<dbReference type="EMBL" id="JHQK01000012">
    <property type="protein sequence ID" value="KHN66506.1"/>
    <property type="molecule type" value="Genomic_DNA"/>
</dbReference>
<dbReference type="Proteomes" id="UP000031012">
    <property type="component" value="Unassembled WGS sequence"/>
</dbReference>
<feature type="coiled-coil region" evidence="1">
    <location>
        <begin position="33"/>
        <end position="60"/>
    </location>
</feature>
<protein>
    <submittedName>
        <fullName evidence="2">Uncharacterized protein</fullName>
    </submittedName>
</protein>
<name>A0A0B2U6D8_9GAMM</name>
<keyword evidence="1" id="KW-0175">Coiled coil</keyword>
<accession>A0A0B2U6D8</accession>
<evidence type="ECO:0000313" key="3">
    <source>
        <dbReference type="Proteomes" id="UP000031012"/>
    </source>
</evidence>
<evidence type="ECO:0000256" key="1">
    <source>
        <dbReference type="SAM" id="Coils"/>
    </source>
</evidence>
<evidence type="ECO:0000313" key="2">
    <source>
        <dbReference type="EMBL" id="KHN66506.1"/>
    </source>
</evidence>
<proteinExistence type="predicted"/>
<comment type="caution">
    <text evidence="2">The sequence shown here is derived from an EMBL/GenBank/DDBJ whole genome shotgun (WGS) entry which is preliminary data.</text>
</comment>
<gene>
    <name evidence="2" type="ORF">DH17_02345</name>
</gene>
<reference evidence="2 3" key="1">
    <citation type="submission" date="2014-03" db="EMBL/GenBank/DDBJ databases">
        <title>Genome sequence of the diesel-degrader and plant-growth promoter Acinetobacter oleivorans PF-1 isolated from the roots of poplar tree.</title>
        <authorList>
            <person name="Gkorezis P."/>
            <person name="van Hamme J."/>
            <person name="Rineau F."/>
            <person name="Vangronsveld J."/>
            <person name="Francetti A."/>
        </authorList>
    </citation>
    <scope>NUCLEOTIDE SEQUENCE [LARGE SCALE GENOMIC DNA]</scope>
    <source>
        <strain evidence="2 3">PF1</strain>
    </source>
</reference>
<dbReference type="AlphaFoldDB" id="A0A0B2U6D8"/>